<keyword evidence="3" id="KW-1185">Reference proteome</keyword>
<gene>
    <name evidence="2" type="ORF">IPV69_14930</name>
</gene>
<reference evidence="2 3" key="1">
    <citation type="submission" date="2020-10" db="EMBL/GenBank/DDBJ databases">
        <title>Wide distribution of Phycisphaera-like planctomycetes from WD2101 soil group in peatlands and genome analysis of the first cultivated representative.</title>
        <authorList>
            <person name="Dedysh S.N."/>
            <person name="Beletsky A.V."/>
            <person name="Ivanova A."/>
            <person name="Kulichevskaya I.S."/>
            <person name="Suzina N.E."/>
            <person name="Philippov D.A."/>
            <person name="Rakitin A.L."/>
            <person name="Mardanov A.V."/>
            <person name="Ravin N.V."/>
        </authorList>
    </citation>
    <scope>NUCLEOTIDE SEQUENCE [LARGE SCALE GENOMIC DNA]</scope>
    <source>
        <strain evidence="2 3">M1803</strain>
    </source>
</reference>
<dbReference type="KEGG" id="hbs:IPV69_14930"/>
<dbReference type="RefSeq" id="WP_206290489.1">
    <property type="nucleotide sequence ID" value="NZ_CP063458.1"/>
</dbReference>
<dbReference type="Proteomes" id="UP000593765">
    <property type="component" value="Chromosome"/>
</dbReference>
<proteinExistence type="predicted"/>
<dbReference type="GO" id="GO:0004803">
    <property type="term" value="F:transposase activity"/>
    <property type="evidence" value="ECO:0007669"/>
    <property type="project" value="InterPro"/>
</dbReference>
<feature type="domain" description="Transposase IS4-like" evidence="1">
    <location>
        <begin position="33"/>
        <end position="214"/>
    </location>
</feature>
<evidence type="ECO:0000313" key="3">
    <source>
        <dbReference type="Proteomes" id="UP000593765"/>
    </source>
</evidence>
<evidence type="ECO:0000259" key="1">
    <source>
        <dbReference type="Pfam" id="PF01609"/>
    </source>
</evidence>
<name>A0A7M2WR04_9BACT</name>
<sequence length="225" mass="24783">MSRRLRTVGMSQLFERLLAIVSEKFGTPLVKQIDSKPLVVGAYSKDPDARRGRLADGQFCKGYRLHAVSHGRIFKQFLIDSLNTNDAVVGPKLLPKLEGGGYVLGDNAYDTNDCHEASASAGHQLVAPPREVNKGKRDKKYNGPERLRGLDIIDSPLENCGEPSAFGQRLYGGRQEIESGFAGLTYCGLGALPPWVRTPRRVALWAAAKLLIYLTTQALNKRLMM</sequence>
<protein>
    <submittedName>
        <fullName evidence="2">Transposase</fullName>
    </submittedName>
</protein>
<evidence type="ECO:0000313" key="2">
    <source>
        <dbReference type="EMBL" id="QOV87582.1"/>
    </source>
</evidence>
<dbReference type="GO" id="GO:0006313">
    <property type="term" value="P:DNA transposition"/>
    <property type="evidence" value="ECO:0007669"/>
    <property type="project" value="InterPro"/>
</dbReference>
<dbReference type="Pfam" id="PF01609">
    <property type="entry name" value="DDE_Tnp_1"/>
    <property type="match status" value="1"/>
</dbReference>
<dbReference type="EMBL" id="CP063458">
    <property type="protein sequence ID" value="QOV87582.1"/>
    <property type="molecule type" value="Genomic_DNA"/>
</dbReference>
<dbReference type="InterPro" id="IPR002559">
    <property type="entry name" value="Transposase_11"/>
</dbReference>
<organism evidence="2 3">
    <name type="scientific">Humisphaera borealis</name>
    <dbReference type="NCBI Taxonomy" id="2807512"/>
    <lineage>
        <taxon>Bacteria</taxon>
        <taxon>Pseudomonadati</taxon>
        <taxon>Planctomycetota</taxon>
        <taxon>Phycisphaerae</taxon>
        <taxon>Tepidisphaerales</taxon>
        <taxon>Tepidisphaeraceae</taxon>
        <taxon>Humisphaera</taxon>
    </lineage>
</organism>
<accession>A0A7M2WR04</accession>
<dbReference type="AlphaFoldDB" id="A0A7M2WR04"/>
<dbReference type="GO" id="GO:0003677">
    <property type="term" value="F:DNA binding"/>
    <property type="evidence" value="ECO:0007669"/>
    <property type="project" value="InterPro"/>
</dbReference>